<dbReference type="EMBL" id="CAJJDO010000163">
    <property type="protein sequence ID" value="CAD8211323.1"/>
    <property type="molecule type" value="Genomic_DNA"/>
</dbReference>
<keyword evidence="3" id="KW-1185">Reference proteome</keyword>
<dbReference type="OrthoDB" id="313382at2759"/>
<name>A0A8S1YD65_9CILI</name>
<organism evidence="2 3">
    <name type="scientific">Paramecium pentaurelia</name>
    <dbReference type="NCBI Taxonomy" id="43138"/>
    <lineage>
        <taxon>Eukaryota</taxon>
        <taxon>Sar</taxon>
        <taxon>Alveolata</taxon>
        <taxon>Ciliophora</taxon>
        <taxon>Intramacronucleata</taxon>
        <taxon>Oligohymenophorea</taxon>
        <taxon>Peniculida</taxon>
        <taxon>Parameciidae</taxon>
        <taxon>Paramecium</taxon>
    </lineage>
</organism>
<dbReference type="AlphaFoldDB" id="A0A8S1YD65"/>
<accession>A0A8S1YD65</accession>
<feature type="region of interest" description="Disordered" evidence="1">
    <location>
        <begin position="72"/>
        <end position="109"/>
    </location>
</feature>
<evidence type="ECO:0000256" key="1">
    <source>
        <dbReference type="SAM" id="MobiDB-lite"/>
    </source>
</evidence>
<sequence length="193" mass="23127">MKRKYIKLKHKRNNKDNQESNNNKNMKNNYKIQRNLNHKYQMIVQQLKMIVIIFKQEQSLNRDDSQEIIKSQGGLRSLMQKSKERDQKFSTSQSKQNLNLSNQQKKQQYQPYKEQLGQFKNQNVATGGRKSRTQQQKYQQDQNAEEIVYQLDEDGYLMDENGNYLLDEKGNYIQISDKDLEELKKQNLVIEQE</sequence>
<gene>
    <name evidence="2" type="ORF">PPENT_87.1.T1630025</name>
</gene>
<feature type="compositionally biased region" description="Low complexity" evidence="1">
    <location>
        <begin position="92"/>
        <end position="108"/>
    </location>
</feature>
<dbReference type="Proteomes" id="UP000689195">
    <property type="component" value="Unassembled WGS sequence"/>
</dbReference>
<evidence type="ECO:0000313" key="3">
    <source>
        <dbReference type="Proteomes" id="UP000689195"/>
    </source>
</evidence>
<evidence type="ECO:0000313" key="2">
    <source>
        <dbReference type="EMBL" id="CAD8211323.1"/>
    </source>
</evidence>
<protein>
    <submittedName>
        <fullName evidence="2">Uncharacterized protein</fullName>
    </submittedName>
</protein>
<feature type="region of interest" description="Disordered" evidence="1">
    <location>
        <begin position="1"/>
        <end position="28"/>
    </location>
</feature>
<proteinExistence type="predicted"/>
<feature type="compositionally biased region" description="Low complexity" evidence="1">
    <location>
        <begin position="19"/>
        <end position="28"/>
    </location>
</feature>
<reference evidence="2" key="1">
    <citation type="submission" date="2021-01" db="EMBL/GenBank/DDBJ databases">
        <authorList>
            <consortium name="Genoscope - CEA"/>
            <person name="William W."/>
        </authorList>
    </citation>
    <scope>NUCLEOTIDE SEQUENCE</scope>
</reference>
<comment type="caution">
    <text evidence="2">The sequence shown here is derived from an EMBL/GenBank/DDBJ whole genome shotgun (WGS) entry which is preliminary data.</text>
</comment>
<feature type="compositionally biased region" description="Basic residues" evidence="1">
    <location>
        <begin position="1"/>
        <end position="13"/>
    </location>
</feature>